<evidence type="ECO:0000256" key="1">
    <source>
        <dbReference type="ARBA" id="ARBA00004651"/>
    </source>
</evidence>
<comment type="similarity">
    <text evidence="2">Belongs to the ABC-4 integral membrane protein family. LolC/E subfamily.</text>
</comment>
<dbReference type="EMBL" id="WWCJ01000016">
    <property type="protein sequence ID" value="MYN04378.1"/>
    <property type="molecule type" value="Genomic_DNA"/>
</dbReference>
<dbReference type="InterPro" id="IPR003838">
    <property type="entry name" value="ABC3_permease_C"/>
</dbReference>
<sequence>MLIDFKWLSLACRNAMRNRRRSLVTLAIAATGTAAALLGGGFALHTYESLAQASARDTGYLVLAAPGHFAGIESMPLEHGLAGRSELTRELLTHPQVTRVLPRLQFSGLVSNGDKSEIFLGTGVDARQEFLVKGPFMQVEDGALLDDGNDSSGGAAAAARGPGIVLGKGLARILNAKPGSSLTLMSTTTAGSLNAIDVTVTGIVSSGVADIDKRLAMVDLSTAQNLLVTDKVSYLSVYLDELAHSDAVGQTWRSQYAGKLEIRSWLDQAVFYQSVKGLYNRIFGFLGVIVLVIVLFAIANTLSMAVLERTREIGTLRAMGTTPGEVTRLFTLEGLVLGSGGAALGMALAAGVALALLKSGIQMPPPPGRTAGYPLVVTVSPALYAAAALAVTVLAALASLLVSRKAANQSVVEALAHV</sequence>
<dbReference type="RefSeq" id="WP_161027335.1">
    <property type="nucleotide sequence ID" value="NZ_WWCJ01000016.1"/>
</dbReference>
<evidence type="ECO:0000313" key="10">
    <source>
        <dbReference type="EMBL" id="MYN04378.1"/>
    </source>
</evidence>
<feature type="domain" description="ABC3 transporter permease C-terminal" evidence="8">
    <location>
        <begin position="285"/>
        <end position="410"/>
    </location>
</feature>
<evidence type="ECO:0000256" key="6">
    <source>
        <dbReference type="ARBA" id="ARBA00023136"/>
    </source>
</evidence>
<keyword evidence="4 7" id="KW-0812">Transmembrane</keyword>
<proteinExistence type="inferred from homology"/>
<feature type="domain" description="MacB-like periplasmic core" evidence="9">
    <location>
        <begin position="22"/>
        <end position="250"/>
    </location>
</feature>
<keyword evidence="3" id="KW-1003">Cell membrane</keyword>
<comment type="caution">
    <text evidence="10">The sequence shown here is derived from an EMBL/GenBank/DDBJ whole genome shotgun (WGS) entry which is preliminary data.</text>
</comment>
<evidence type="ECO:0000256" key="3">
    <source>
        <dbReference type="ARBA" id="ARBA00022475"/>
    </source>
</evidence>
<dbReference type="AlphaFoldDB" id="A0A6N9HL50"/>
<keyword evidence="5 7" id="KW-1133">Transmembrane helix</keyword>
<accession>A0A6N9HL50</accession>
<dbReference type="Pfam" id="PF02687">
    <property type="entry name" value="FtsX"/>
    <property type="match status" value="1"/>
</dbReference>
<keyword evidence="11" id="KW-1185">Reference proteome</keyword>
<reference evidence="10 11" key="1">
    <citation type="submission" date="2019-12" db="EMBL/GenBank/DDBJ databases">
        <title>Novel species isolated from a subtropical stream in China.</title>
        <authorList>
            <person name="Lu H."/>
        </authorList>
    </citation>
    <scope>NUCLEOTIDE SEQUENCE [LARGE SCALE GENOMIC DNA]</scope>
    <source>
        <strain evidence="10 11">DS3</strain>
    </source>
</reference>
<dbReference type="Pfam" id="PF12704">
    <property type="entry name" value="MacB_PCD"/>
    <property type="match status" value="1"/>
</dbReference>
<name>A0A6N9HL50_9BURK</name>
<gene>
    <name evidence="10" type="ORF">GTP41_19990</name>
</gene>
<dbReference type="GO" id="GO:0098797">
    <property type="term" value="C:plasma membrane protein complex"/>
    <property type="evidence" value="ECO:0007669"/>
    <property type="project" value="TreeGrafter"/>
</dbReference>
<evidence type="ECO:0000256" key="2">
    <source>
        <dbReference type="ARBA" id="ARBA00005236"/>
    </source>
</evidence>
<dbReference type="PANTHER" id="PTHR30489:SF0">
    <property type="entry name" value="LIPOPROTEIN-RELEASING SYSTEM TRANSMEMBRANE PROTEIN LOLE"/>
    <property type="match status" value="1"/>
</dbReference>
<evidence type="ECO:0000256" key="7">
    <source>
        <dbReference type="SAM" id="Phobius"/>
    </source>
</evidence>
<evidence type="ECO:0000259" key="9">
    <source>
        <dbReference type="Pfam" id="PF12704"/>
    </source>
</evidence>
<evidence type="ECO:0000259" key="8">
    <source>
        <dbReference type="Pfam" id="PF02687"/>
    </source>
</evidence>
<dbReference type="InterPro" id="IPR025857">
    <property type="entry name" value="MacB_PCD"/>
</dbReference>
<evidence type="ECO:0000256" key="5">
    <source>
        <dbReference type="ARBA" id="ARBA00022989"/>
    </source>
</evidence>
<feature type="transmembrane region" description="Helical" evidence="7">
    <location>
        <begin position="382"/>
        <end position="402"/>
    </location>
</feature>
<evidence type="ECO:0000313" key="11">
    <source>
        <dbReference type="Proteomes" id="UP000448575"/>
    </source>
</evidence>
<dbReference type="PANTHER" id="PTHR30489">
    <property type="entry name" value="LIPOPROTEIN-RELEASING SYSTEM TRANSMEMBRANE PROTEIN LOLE"/>
    <property type="match status" value="1"/>
</dbReference>
<feature type="transmembrane region" description="Helical" evidence="7">
    <location>
        <begin position="282"/>
        <end position="307"/>
    </location>
</feature>
<keyword evidence="6 7" id="KW-0472">Membrane</keyword>
<organism evidence="10 11">
    <name type="scientific">Pseudoduganella guangdongensis</name>
    <dbReference type="NCBI Taxonomy" id="2692179"/>
    <lineage>
        <taxon>Bacteria</taxon>
        <taxon>Pseudomonadati</taxon>
        <taxon>Pseudomonadota</taxon>
        <taxon>Betaproteobacteria</taxon>
        <taxon>Burkholderiales</taxon>
        <taxon>Oxalobacteraceae</taxon>
        <taxon>Telluria group</taxon>
        <taxon>Pseudoduganella</taxon>
    </lineage>
</organism>
<dbReference type="Proteomes" id="UP000448575">
    <property type="component" value="Unassembled WGS sequence"/>
</dbReference>
<protein>
    <submittedName>
        <fullName evidence="10">FtsX-like permease family protein</fullName>
    </submittedName>
</protein>
<dbReference type="InterPro" id="IPR051447">
    <property type="entry name" value="Lipoprotein-release_system"/>
</dbReference>
<evidence type="ECO:0000256" key="4">
    <source>
        <dbReference type="ARBA" id="ARBA00022692"/>
    </source>
</evidence>
<comment type="subcellular location">
    <subcellularLocation>
        <location evidence="1">Cell membrane</location>
        <topology evidence="1">Multi-pass membrane protein</topology>
    </subcellularLocation>
</comment>
<dbReference type="GO" id="GO:0044874">
    <property type="term" value="P:lipoprotein localization to outer membrane"/>
    <property type="evidence" value="ECO:0007669"/>
    <property type="project" value="TreeGrafter"/>
</dbReference>
<feature type="transmembrane region" description="Helical" evidence="7">
    <location>
        <begin position="335"/>
        <end position="357"/>
    </location>
</feature>